<dbReference type="InterPro" id="IPR036397">
    <property type="entry name" value="RNaseH_sf"/>
</dbReference>
<proteinExistence type="predicted"/>
<evidence type="ECO:0000313" key="3">
    <source>
        <dbReference type="Proteomes" id="UP001152320"/>
    </source>
</evidence>
<keyword evidence="3" id="KW-1185">Reference proteome</keyword>
<accession>A0A9Q1CK35</accession>
<dbReference type="InterPro" id="IPR041588">
    <property type="entry name" value="Integrase_H2C2"/>
</dbReference>
<gene>
    <name evidence="2" type="ORF">HOLleu_05825</name>
</gene>
<dbReference type="Gene3D" id="3.30.420.10">
    <property type="entry name" value="Ribonuclease H-like superfamily/Ribonuclease H"/>
    <property type="match status" value="1"/>
</dbReference>
<dbReference type="PANTHER" id="PTHR47331">
    <property type="entry name" value="PHD-TYPE DOMAIN-CONTAINING PROTEIN"/>
    <property type="match status" value="1"/>
</dbReference>
<dbReference type="AlphaFoldDB" id="A0A9Q1CK35"/>
<protein>
    <recommendedName>
        <fullName evidence="1">Integrase zinc-binding domain-containing protein</fullName>
    </recommendedName>
</protein>
<dbReference type="InterPro" id="IPR012337">
    <property type="entry name" value="RNaseH-like_sf"/>
</dbReference>
<comment type="caution">
    <text evidence="2">The sequence shown here is derived from an EMBL/GenBank/DDBJ whole genome shotgun (WGS) entry which is preliminary data.</text>
</comment>
<evidence type="ECO:0000259" key="1">
    <source>
        <dbReference type="Pfam" id="PF17921"/>
    </source>
</evidence>
<dbReference type="Gene3D" id="1.10.340.70">
    <property type="match status" value="1"/>
</dbReference>
<evidence type="ECO:0000313" key="2">
    <source>
        <dbReference type="EMBL" id="KAJ8046967.1"/>
    </source>
</evidence>
<dbReference type="EMBL" id="JAIZAY010000002">
    <property type="protein sequence ID" value="KAJ8046967.1"/>
    <property type="molecule type" value="Genomic_DNA"/>
</dbReference>
<organism evidence="2 3">
    <name type="scientific">Holothuria leucospilota</name>
    <name type="common">Black long sea cucumber</name>
    <name type="synonym">Mertensiothuria leucospilota</name>
    <dbReference type="NCBI Taxonomy" id="206669"/>
    <lineage>
        <taxon>Eukaryota</taxon>
        <taxon>Metazoa</taxon>
        <taxon>Echinodermata</taxon>
        <taxon>Eleutherozoa</taxon>
        <taxon>Echinozoa</taxon>
        <taxon>Holothuroidea</taxon>
        <taxon>Aspidochirotacea</taxon>
        <taxon>Aspidochirotida</taxon>
        <taxon>Holothuriidae</taxon>
        <taxon>Holothuria</taxon>
    </lineage>
</organism>
<dbReference type="Proteomes" id="UP001152320">
    <property type="component" value="Chromosome 2"/>
</dbReference>
<dbReference type="OrthoDB" id="8046937at2759"/>
<dbReference type="PANTHER" id="PTHR47331:SF1">
    <property type="entry name" value="GAG-LIKE PROTEIN"/>
    <property type="match status" value="1"/>
</dbReference>
<feature type="domain" description="Integrase zinc-binding" evidence="1">
    <location>
        <begin position="27"/>
        <end position="77"/>
    </location>
</feature>
<name>A0A9Q1CK35_HOLLE</name>
<dbReference type="GO" id="GO:0003676">
    <property type="term" value="F:nucleic acid binding"/>
    <property type="evidence" value="ECO:0007669"/>
    <property type="project" value="InterPro"/>
</dbReference>
<sequence length="199" mass="22506">MGGRLRNVPLQHSAKHPVILPGKSHVVTLIVREIHEESGHAGREHVLALLREHYWVIDARQVSRSVLSQCFVCKRMSAAPVKQKMADLPQDRVVPALPPFTHVGVDYFGPLSVKRGRSVGERYGCLFTCLCLKAIHIEKVRTLDVDSFVCAFQRFMARRGKPQVLRSDNGANFVGAERLLRDIIASWNQNTPNDDYWEV</sequence>
<reference evidence="2" key="1">
    <citation type="submission" date="2021-10" db="EMBL/GenBank/DDBJ databases">
        <title>Tropical sea cucumber genome reveals ecological adaptation and Cuvierian tubules defense mechanism.</title>
        <authorList>
            <person name="Chen T."/>
        </authorList>
    </citation>
    <scope>NUCLEOTIDE SEQUENCE</scope>
    <source>
        <strain evidence="2">Nanhai2018</strain>
        <tissue evidence="2">Muscle</tissue>
    </source>
</reference>
<dbReference type="SUPFAM" id="SSF53098">
    <property type="entry name" value="Ribonuclease H-like"/>
    <property type="match status" value="1"/>
</dbReference>
<dbReference type="Pfam" id="PF17921">
    <property type="entry name" value="Integrase_H2C2"/>
    <property type="match status" value="1"/>
</dbReference>